<sequence>MPASPRSPEQKQASAPQRPTLLEPPATIISPPSPTDAKDFHPPTFSFPPQASNAEETDNHSDLVEYDSPEEEDDGDDNEQLPPPKSRNSPRPNYFQRHSSQSLTPGQAQIGTQMVESPRKDYTLQLPDSPDPSASSSRPASPSSPRYRPKGLHHRRTSSTHRVRETTDGTQTSTDDGDRMINQYKIGRSLGKGAYAKVELGVDVGTGHEYAIKEFSKSRLHYQALQEKHRQSTRGRIRRLQGPSGLSRDSAIRKAGEEEVMEGGSNQPWGGTKTIEEDPLGLIRREVAVMKKLDHPNAPYGLSQTREYFRQLCLGLEYLHANGVIHRDIKPDNVLLSANKELVKLCDFGVSEMFTAAGDDRIKKSGGSPAFLSPESFTAHQQDLHGVTLYCMLRGKLPFNVPTPMELFTAVREKEPIIPNEWESSLKDLMKRMLDKDPQKRIAMSDIREHAWVTENGHEPMIETEANLFDVGKHVEEPTQEELKNAINSLKGIFTVIRAVQK</sequence>
<dbReference type="GO" id="GO:0005737">
    <property type="term" value="C:cytoplasm"/>
    <property type="evidence" value="ECO:0007669"/>
    <property type="project" value="TreeGrafter"/>
</dbReference>
<dbReference type="GO" id="GO:0005524">
    <property type="term" value="F:ATP binding"/>
    <property type="evidence" value="ECO:0007669"/>
    <property type="project" value="UniProtKB-UniRule"/>
</dbReference>
<evidence type="ECO:0000313" key="7">
    <source>
        <dbReference type="Proteomes" id="UP001355207"/>
    </source>
</evidence>
<dbReference type="GO" id="GO:0035556">
    <property type="term" value="P:intracellular signal transduction"/>
    <property type="evidence" value="ECO:0007669"/>
    <property type="project" value="TreeGrafter"/>
</dbReference>
<feature type="region of interest" description="Disordered" evidence="4">
    <location>
        <begin position="228"/>
        <end position="275"/>
    </location>
</feature>
<feature type="compositionally biased region" description="Low complexity" evidence="4">
    <location>
        <begin position="127"/>
        <end position="146"/>
    </location>
</feature>
<evidence type="ECO:0000313" key="6">
    <source>
        <dbReference type="EMBL" id="WWC87595.1"/>
    </source>
</evidence>
<feature type="region of interest" description="Disordered" evidence="4">
    <location>
        <begin position="1"/>
        <end position="180"/>
    </location>
</feature>
<keyword evidence="1 3" id="KW-0547">Nucleotide-binding</keyword>
<dbReference type="RefSeq" id="XP_066074358.1">
    <property type="nucleotide sequence ID" value="XM_066218261.1"/>
</dbReference>
<dbReference type="InterPro" id="IPR017441">
    <property type="entry name" value="Protein_kinase_ATP_BS"/>
</dbReference>
<keyword evidence="2 3" id="KW-0067">ATP-binding</keyword>
<dbReference type="GeneID" id="91093157"/>
<reference evidence="6 7" key="1">
    <citation type="submission" date="2024-01" db="EMBL/GenBank/DDBJ databases">
        <title>Comparative genomics of Cryptococcus and Kwoniella reveals pathogenesis evolution and contrasting modes of karyotype evolution via chromosome fusion or intercentromeric recombination.</title>
        <authorList>
            <person name="Coelho M.A."/>
            <person name="David-Palma M."/>
            <person name="Shea T."/>
            <person name="Bowers K."/>
            <person name="McGinley-Smith S."/>
            <person name="Mohammad A.W."/>
            <person name="Gnirke A."/>
            <person name="Yurkov A.M."/>
            <person name="Nowrousian M."/>
            <person name="Sun S."/>
            <person name="Cuomo C.A."/>
            <person name="Heitman J."/>
        </authorList>
    </citation>
    <scope>NUCLEOTIDE SEQUENCE [LARGE SCALE GENOMIC DNA]</scope>
    <source>
        <strain evidence="6 7">CBS 6074</strain>
    </source>
</reference>
<dbReference type="PANTHER" id="PTHR24346:SF77">
    <property type="entry name" value="SERINE THREONINE PROTEIN KINASE"/>
    <property type="match status" value="1"/>
</dbReference>
<dbReference type="PROSITE" id="PS00108">
    <property type="entry name" value="PROTEIN_KINASE_ST"/>
    <property type="match status" value="1"/>
</dbReference>
<evidence type="ECO:0000259" key="5">
    <source>
        <dbReference type="PROSITE" id="PS50011"/>
    </source>
</evidence>
<gene>
    <name evidence="6" type="ORF">L201_002485</name>
</gene>
<dbReference type="SMART" id="SM00220">
    <property type="entry name" value="S_TKc"/>
    <property type="match status" value="1"/>
</dbReference>
<dbReference type="InterPro" id="IPR000719">
    <property type="entry name" value="Prot_kinase_dom"/>
</dbReference>
<organism evidence="6 7">
    <name type="scientific">Kwoniella dendrophila CBS 6074</name>
    <dbReference type="NCBI Taxonomy" id="1295534"/>
    <lineage>
        <taxon>Eukaryota</taxon>
        <taxon>Fungi</taxon>
        <taxon>Dikarya</taxon>
        <taxon>Basidiomycota</taxon>
        <taxon>Agaricomycotina</taxon>
        <taxon>Tremellomycetes</taxon>
        <taxon>Tremellales</taxon>
        <taxon>Cryptococcaceae</taxon>
        <taxon>Kwoniella</taxon>
    </lineage>
</organism>
<feature type="binding site" evidence="3">
    <location>
        <position position="213"/>
    </location>
    <ligand>
        <name>ATP</name>
        <dbReference type="ChEBI" id="CHEBI:30616"/>
    </ligand>
</feature>
<dbReference type="Pfam" id="PF00069">
    <property type="entry name" value="Pkinase"/>
    <property type="match status" value="1"/>
</dbReference>
<feature type="compositionally biased region" description="Polar residues" evidence="4">
    <location>
        <begin position="96"/>
        <end position="115"/>
    </location>
</feature>
<dbReference type="InterPro" id="IPR011009">
    <property type="entry name" value="Kinase-like_dom_sf"/>
</dbReference>
<dbReference type="Gene3D" id="3.30.200.20">
    <property type="entry name" value="Phosphorylase Kinase, domain 1"/>
    <property type="match status" value="1"/>
</dbReference>
<dbReference type="PROSITE" id="PS00107">
    <property type="entry name" value="PROTEIN_KINASE_ATP"/>
    <property type="match status" value="1"/>
</dbReference>
<dbReference type="Proteomes" id="UP001355207">
    <property type="component" value="Chromosome 3"/>
</dbReference>
<keyword evidence="7" id="KW-1185">Reference proteome</keyword>
<dbReference type="CDD" id="cd14008">
    <property type="entry name" value="STKc_LKB1_CaMKK"/>
    <property type="match status" value="1"/>
</dbReference>
<protein>
    <recommendedName>
        <fullName evidence="5">Protein kinase domain-containing protein</fullName>
    </recommendedName>
</protein>
<evidence type="ECO:0000256" key="4">
    <source>
        <dbReference type="SAM" id="MobiDB-lite"/>
    </source>
</evidence>
<accession>A0AAX4JQA4</accession>
<dbReference type="AlphaFoldDB" id="A0AAX4JQA4"/>
<dbReference type="PROSITE" id="PS50011">
    <property type="entry name" value="PROTEIN_KINASE_DOM"/>
    <property type="match status" value="1"/>
</dbReference>
<evidence type="ECO:0000256" key="1">
    <source>
        <dbReference type="ARBA" id="ARBA00022741"/>
    </source>
</evidence>
<feature type="compositionally biased region" description="Basic residues" evidence="4">
    <location>
        <begin position="147"/>
        <end position="161"/>
    </location>
</feature>
<evidence type="ECO:0000256" key="3">
    <source>
        <dbReference type="PROSITE-ProRule" id="PRU10141"/>
    </source>
</evidence>
<dbReference type="EMBL" id="CP144100">
    <property type="protein sequence ID" value="WWC87595.1"/>
    <property type="molecule type" value="Genomic_DNA"/>
</dbReference>
<dbReference type="Gene3D" id="1.10.510.10">
    <property type="entry name" value="Transferase(Phosphotransferase) domain 1"/>
    <property type="match status" value="1"/>
</dbReference>
<dbReference type="PANTHER" id="PTHR24346">
    <property type="entry name" value="MAP/MICROTUBULE AFFINITY-REGULATING KINASE"/>
    <property type="match status" value="1"/>
</dbReference>
<feature type="domain" description="Protein kinase" evidence="5">
    <location>
        <begin position="184"/>
        <end position="453"/>
    </location>
</feature>
<evidence type="ECO:0000256" key="2">
    <source>
        <dbReference type="ARBA" id="ARBA00022840"/>
    </source>
</evidence>
<name>A0AAX4JQA4_9TREE</name>
<proteinExistence type="predicted"/>
<dbReference type="InterPro" id="IPR008271">
    <property type="entry name" value="Ser/Thr_kinase_AS"/>
</dbReference>
<feature type="compositionally biased region" description="Acidic residues" evidence="4">
    <location>
        <begin position="64"/>
        <end position="79"/>
    </location>
</feature>
<dbReference type="SUPFAM" id="SSF56112">
    <property type="entry name" value="Protein kinase-like (PK-like)"/>
    <property type="match status" value="1"/>
</dbReference>
<dbReference type="GO" id="GO:0004674">
    <property type="term" value="F:protein serine/threonine kinase activity"/>
    <property type="evidence" value="ECO:0007669"/>
    <property type="project" value="TreeGrafter"/>
</dbReference>